<feature type="compositionally biased region" description="Low complexity" evidence="1">
    <location>
        <begin position="382"/>
        <end position="392"/>
    </location>
</feature>
<dbReference type="Proteomes" id="UP000027238">
    <property type="component" value="Unassembled WGS sequence"/>
</dbReference>
<feature type="compositionally biased region" description="Polar residues" evidence="1">
    <location>
        <begin position="847"/>
        <end position="859"/>
    </location>
</feature>
<dbReference type="InterPro" id="IPR032675">
    <property type="entry name" value="LRR_dom_sf"/>
</dbReference>
<evidence type="ECO:0000256" key="1">
    <source>
        <dbReference type="SAM" id="MobiDB-lite"/>
    </source>
</evidence>
<feature type="region of interest" description="Disordered" evidence="1">
    <location>
        <begin position="230"/>
        <end position="270"/>
    </location>
</feature>
<dbReference type="OrthoDB" id="3210378at2759"/>
<dbReference type="eggNOG" id="ENOG502SN6Z">
    <property type="taxonomic scope" value="Eukaryota"/>
</dbReference>
<comment type="caution">
    <text evidence="2">The sequence shown here is derived from an EMBL/GenBank/DDBJ whole genome shotgun (WGS) entry which is preliminary data.</text>
</comment>
<dbReference type="EMBL" id="JMSE01000907">
    <property type="protein sequence ID" value="KDN66684.1"/>
    <property type="molecule type" value="Genomic_DNA"/>
</dbReference>
<feature type="region of interest" description="Disordered" evidence="1">
    <location>
        <begin position="833"/>
        <end position="879"/>
    </location>
</feature>
<dbReference type="Gene3D" id="3.80.10.10">
    <property type="entry name" value="Ribonuclease Inhibitor"/>
    <property type="match status" value="1"/>
</dbReference>
<name>A0A066XGD9_COLSU</name>
<evidence type="ECO:0000313" key="2">
    <source>
        <dbReference type="EMBL" id="KDN66684.1"/>
    </source>
</evidence>
<dbReference type="STRING" id="1173701.A0A066XGD9"/>
<dbReference type="SUPFAM" id="SSF52047">
    <property type="entry name" value="RNI-like"/>
    <property type="match status" value="1"/>
</dbReference>
<proteinExistence type="predicted"/>
<feature type="region of interest" description="Disordered" evidence="1">
    <location>
        <begin position="966"/>
        <end position="992"/>
    </location>
</feature>
<gene>
    <name evidence="2" type="ORF">CSUB01_01769</name>
</gene>
<dbReference type="HOGENOM" id="CLU_008827_1_0_1"/>
<feature type="region of interest" description="Disordered" evidence="1">
    <location>
        <begin position="351"/>
        <end position="397"/>
    </location>
</feature>
<organism evidence="2 3">
    <name type="scientific">Colletotrichum sublineola</name>
    <name type="common">Sorghum anthracnose fungus</name>
    <dbReference type="NCBI Taxonomy" id="1173701"/>
    <lineage>
        <taxon>Eukaryota</taxon>
        <taxon>Fungi</taxon>
        <taxon>Dikarya</taxon>
        <taxon>Ascomycota</taxon>
        <taxon>Pezizomycotina</taxon>
        <taxon>Sordariomycetes</taxon>
        <taxon>Hypocreomycetidae</taxon>
        <taxon>Glomerellales</taxon>
        <taxon>Glomerellaceae</taxon>
        <taxon>Colletotrichum</taxon>
        <taxon>Colletotrichum graminicola species complex</taxon>
    </lineage>
</organism>
<feature type="compositionally biased region" description="Polar residues" evidence="1">
    <location>
        <begin position="201"/>
        <end position="210"/>
    </location>
</feature>
<keyword evidence="3" id="KW-1185">Reference proteome</keyword>
<sequence>MISRGQYYEIPSTGQAKTSAYSGIRRFDPDYGLDYGHYKYGVEHQTDYRYPATWAVPGTGTTGARQSLSALDEKRANEIRRGVYAHVFLDVKNSHKSDASLRTHGVFPPSLRKDGGSVTHVRPVTSEMGKYSYRRSTKETSPPFTLSSLVPPTETPLAASHPQLQFKGAGPWIQLCHSILVRAVVASPSLKESFERFSSVKNADHQSTGPGTALAPRCPPTSIESRVQGCGVGVGNPRAQQHKRRASASPAASSNYIAHDGSRLRVPGRPAPRSAVAASVNSPASASVSPVMAASHGSAPAYFGAPQDLYYHRGEQFTMAQTLSGPRVSRGPYTLQTVPMDPKLVFEATPASLNRPRRLSQTSIMTATSTNSSRESLETRSRSSSHSSNRTSIDSKSSGMWRPDYMYQRPSQAVFRKKAKPGEIFAKLPGEVLGLILEELKKAHLDHGSQSCATCWMRDLCSVSLTAKKWCKFARVALYEDIQLVGADSASQKKRHKLTFGTRMMLLRRTLRANPYLAGIVHTVKVPSPPAGIALEDYHNQVAALIMACPNFERLIGLHPQYNHSFSKLTHALSTRKQLKHMDWIVEPSPYQRQHRFKSSSGGNAAAFAQPARDYSVTPGDLQPFQSATFLEWHADWVNLTTLTVHCLPDATLTPDNLISSALTRLTSLQHLFLSRMPVTAFNDSTLLSLPSLHTLSLTHVPGVTSSGISALATLPTSQAIQKLTLRHIGLDSLPALARLFSNFTHLEAFTLVQAFAPALPEDTFIWLMPYLASNSLRKLHWDMTGNTTRANAADSILARSIAAGGFPSLRSLRAPSDPEGIFQALCRPQERTDSATDRFRGPNGPARSSSFPTSGTNSPVPPRKHSRSTTAPVSPVAGNETYRECSNLHVARLAAQARLEAARALPRFFVNIIDEDGTVLEKHGLTGFIGTVESRITYNLWPDVGAKDERGGLVEMADLMADNGEDVSASGRNGCQGRWNASSTLPDKKDKDRWWHTERGRWYQPELS</sequence>
<dbReference type="AlphaFoldDB" id="A0A066XGD9"/>
<accession>A0A066XGD9</accession>
<protein>
    <recommendedName>
        <fullName evidence="4">F-box domain-containing protein</fullName>
    </recommendedName>
</protein>
<evidence type="ECO:0000313" key="3">
    <source>
        <dbReference type="Proteomes" id="UP000027238"/>
    </source>
</evidence>
<reference evidence="3" key="1">
    <citation type="journal article" date="2014" name="Genome Announc.">
        <title>Draft genome sequence of Colletotrichum sublineola, a destructive pathogen of cultivated sorghum.</title>
        <authorList>
            <person name="Baroncelli R."/>
            <person name="Sanz-Martin J.M."/>
            <person name="Rech G.E."/>
            <person name="Sukno S.A."/>
            <person name="Thon M.R."/>
        </authorList>
    </citation>
    <scope>NUCLEOTIDE SEQUENCE [LARGE SCALE GENOMIC DNA]</scope>
    <source>
        <strain evidence="3">TX430BB</strain>
    </source>
</reference>
<feature type="region of interest" description="Disordered" evidence="1">
    <location>
        <begin position="201"/>
        <end position="220"/>
    </location>
</feature>
<evidence type="ECO:0008006" key="4">
    <source>
        <dbReference type="Google" id="ProtNLM"/>
    </source>
</evidence>